<feature type="binding site" evidence="8">
    <location>
        <begin position="185"/>
        <end position="191"/>
    </location>
    <ligand>
        <name>NAD(+)</name>
        <dbReference type="ChEBI" id="CHEBI:57540"/>
    </ligand>
</feature>
<dbReference type="SUPFAM" id="SSF51735">
    <property type="entry name" value="NAD(P)-binding Rossmann-fold domains"/>
    <property type="match status" value="1"/>
</dbReference>
<evidence type="ECO:0000256" key="8">
    <source>
        <dbReference type="PIRSR" id="PIRSR614007-2"/>
    </source>
</evidence>
<dbReference type="EMBL" id="AJAL01000020">
    <property type="protein sequence ID" value="EOH74994.1"/>
    <property type="molecule type" value="Genomic_DNA"/>
</dbReference>
<organism evidence="9 11">
    <name type="scientific">Enterococcus raffinosus ATCC 49464</name>
    <dbReference type="NCBI Taxonomy" id="1158602"/>
    <lineage>
        <taxon>Bacteria</taxon>
        <taxon>Bacillati</taxon>
        <taxon>Bacillota</taxon>
        <taxon>Bacilli</taxon>
        <taxon>Lactobacillales</taxon>
        <taxon>Enterococcaceae</taxon>
        <taxon>Enterococcus</taxon>
    </lineage>
</organism>
<dbReference type="Proteomes" id="UP000014158">
    <property type="component" value="Unassembled WGS sequence"/>
</dbReference>
<feature type="binding site" evidence="8">
    <location>
        <begin position="13"/>
        <end position="15"/>
    </location>
    <ligand>
        <name>NAD(+)</name>
        <dbReference type="ChEBI" id="CHEBI:57540"/>
    </ligand>
</feature>
<dbReference type="eggNOG" id="COG1028">
    <property type="taxonomic scope" value="Bacteria"/>
</dbReference>
<dbReference type="FunFam" id="3.40.50.720:FF:000084">
    <property type="entry name" value="Short-chain dehydrogenase reductase"/>
    <property type="match status" value="1"/>
</dbReference>
<evidence type="ECO:0000256" key="4">
    <source>
        <dbReference type="ARBA" id="ARBA00023002"/>
    </source>
</evidence>
<reference evidence="10 12" key="2">
    <citation type="submission" date="2013-03" db="EMBL/GenBank/DDBJ databases">
        <title>The Genome Sequence of Enterococcus raffinosus ATCC_49464 (PacBio/Illumina hybrid assembly).</title>
        <authorList>
            <consortium name="The Broad Institute Genomics Platform"/>
            <consortium name="The Broad Institute Genome Sequencing Center for Infectious Disease"/>
            <person name="Earl A."/>
            <person name="Russ C."/>
            <person name="Gilmore M."/>
            <person name="Surin D."/>
            <person name="Walker B."/>
            <person name="Young S."/>
            <person name="Zeng Q."/>
            <person name="Gargeya S."/>
            <person name="Fitzgerald M."/>
            <person name="Haas B."/>
            <person name="Abouelleil A."/>
            <person name="Allen A.W."/>
            <person name="Alvarado L."/>
            <person name="Arachchi H.M."/>
            <person name="Berlin A.M."/>
            <person name="Chapman S.B."/>
            <person name="Gainer-Dewar J."/>
            <person name="Goldberg J."/>
            <person name="Griggs A."/>
            <person name="Gujja S."/>
            <person name="Hansen M."/>
            <person name="Howarth C."/>
            <person name="Imamovic A."/>
            <person name="Ireland A."/>
            <person name="Larimer J."/>
            <person name="McCowan C."/>
            <person name="Murphy C."/>
            <person name="Pearson M."/>
            <person name="Poon T.W."/>
            <person name="Priest M."/>
            <person name="Roberts A."/>
            <person name="Saif S."/>
            <person name="Shea T."/>
            <person name="Sisk P."/>
            <person name="Sykes S."/>
            <person name="Wortman J."/>
            <person name="Nusbaum C."/>
            <person name="Birren B."/>
        </authorList>
    </citation>
    <scope>NUCLEOTIDE SEQUENCE [LARGE SCALE GENOMIC DNA]</scope>
    <source>
        <strain evidence="10 12">ATCC 49464</strain>
    </source>
</reference>
<evidence type="ECO:0000256" key="3">
    <source>
        <dbReference type="ARBA" id="ARBA00012848"/>
    </source>
</evidence>
<accession>R2RG93</accession>
<protein>
    <recommendedName>
        <fullName evidence="3">diacetyl reductase [(S)-acetoin forming]</fullName>
        <ecNumber evidence="3">1.1.1.304</ecNumber>
    </recommendedName>
</protein>
<dbReference type="EMBL" id="ASWF01000001">
    <property type="protein sequence ID" value="EOT82173.1"/>
    <property type="molecule type" value="Genomic_DNA"/>
</dbReference>
<reference evidence="9 11" key="1">
    <citation type="submission" date="2013-02" db="EMBL/GenBank/DDBJ databases">
        <title>The Genome Sequence of Enterococcus raffinosus ATCC_49464.</title>
        <authorList>
            <consortium name="The Broad Institute Genome Sequencing Platform"/>
            <consortium name="The Broad Institute Genome Sequencing Center for Infectious Disease"/>
            <person name="Earl A.M."/>
            <person name="Gilmore M.S."/>
            <person name="Lebreton F."/>
            <person name="Walker B."/>
            <person name="Young S.K."/>
            <person name="Zeng Q."/>
            <person name="Gargeya S."/>
            <person name="Fitzgerald M."/>
            <person name="Haas B."/>
            <person name="Abouelleil A."/>
            <person name="Alvarado L."/>
            <person name="Arachchi H.M."/>
            <person name="Berlin A.M."/>
            <person name="Chapman S.B."/>
            <person name="Dewar J."/>
            <person name="Goldberg J."/>
            <person name="Griggs A."/>
            <person name="Gujja S."/>
            <person name="Hansen M."/>
            <person name="Howarth C."/>
            <person name="Imamovic A."/>
            <person name="Larimer J."/>
            <person name="McCowan C."/>
            <person name="Murphy C."/>
            <person name="Neiman D."/>
            <person name="Pearson M."/>
            <person name="Priest M."/>
            <person name="Roberts A."/>
            <person name="Saif S."/>
            <person name="Shea T."/>
            <person name="Sisk P."/>
            <person name="Sykes S."/>
            <person name="Wortman J."/>
            <person name="Nusbaum C."/>
            <person name="Birren B."/>
        </authorList>
    </citation>
    <scope>NUCLEOTIDE SEQUENCE [LARGE SCALE GENOMIC DNA]</scope>
    <source>
        <strain evidence="9 11">ATCC 49464</strain>
    </source>
</reference>
<dbReference type="InterPro" id="IPR002347">
    <property type="entry name" value="SDR_fam"/>
</dbReference>
<feature type="binding site" evidence="8">
    <location>
        <position position="159"/>
    </location>
    <ligand>
        <name>NAD(+)</name>
        <dbReference type="ChEBI" id="CHEBI:57540"/>
    </ligand>
</feature>
<dbReference type="RefSeq" id="WP_010747021.1">
    <property type="nucleotide sequence ID" value="NZ_ASWF01000001.1"/>
</dbReference>
<dbReference type="NCBIfam" id="TIGR02415">
    <property type="entry name" value="23BDH"/>
    <property type="match status" value="1"/>
</dbReference>
<dbReference type="PROSITE" id="PS00061">
    <property type="entry name" value="ADH_SHORT"/>
    <property type="match status" value="1"/>
</dbReference>
<evidence type="ECO:0000256" key="7">
    <source>
        <dbReference type="PIRSR" id="PIRSR614007-1"/>
    </source>
</evidence>
<keyword evidence="4" id="KW-0560">Oxidoreductase</keyword>
<evidence type="ECO:0000256" key="2">
    <source>
        <dbReference type="ARBA" id="ARBA00006484"/>
    </source>
</evidence>
<dbReference type="PRINTS" id="PR00081">
    <property type="entry name" value="GDHRDH"/>
</dbReference>
<dbReference type="GO" id="GO:0052588">
    <property type="term" value="F:diacetyl reductase ((S)-acetoin forming) (NAD+) activity"/>
    <property type="evidence" value="ECO:0007669"/>
    <property type="project" value="UniProtKB-EC"/>
</dbReference>
<dbReference type="PATRIC" id="fig|1158602.3.peg.3858"/>
<dbReference type="OrthoDB" id="9803333at2"/>
<dbReference type="InterPro" id="IPR036291">
    <property type="entry name" value="NAD(P)-bd_dom_sf"/>
</dbReference>
<dbReference type="Pfam" id="PF13561">
    <property type="entry name" value="adh_short_C2"/>
    <property type="match status" value="1"/>
</dbReference>
<comment type="function">
    <text evidence="1">Catalyzes the irreversible reduction of 2,3-butanediol to (S)-acetoin in the presence of NADH.</text>
</comment>
<dbReference type="AlphaFoldDB" id="R2RG93"/>
<feature type="binding site" evidence="8">
    <location>
        <position position="155"/>
    </location>
    <ligand>
        <name>NAD(+)</name>
        <dbReference type="ChEBI" id="CHEBI:57540"/>
    </ligand>
</feature>
<sequence>MKKKVALITGGAQGIGREIACHLSKDGYDIAIVDLKSQAEGAEETVKLVKENGQEAKFFPTDVTDQQQVFTAVDQTVAHFGTLTTMVNNAGIAKVDEVVSVAEADLEMSFKVNVFGVLYGIQAAGKKFKELGIPGKIINASSIAGMKAFPIWSVYSATKAAVISFTQSAALELAPDNITVNNYAPGVVGTTDMWEEIDAKMSQINGKPIGQNKADFISQIPLGRTVRPEDVAKVVSFLASSKADYITGQTIVVDGGMS</sequence>
<dbReference type="HOGENOM" id="CLU_010194_1_0_9"/>
<evidence type="ECO:0000313" key="12">
    <source>
        <dbReference type="Proteomes" id="UP000014158"/>
    </source>
</evidence>
<evidence type="ECO:0000313" key="11">
    <source>
        <dbReference type="Proteomes" id="UP000013877"/>
    </source>
</evidence>
<feature type="active site" description="Proton acceptor" evidence="7">
    <location>
        <position position="155"/>
    </location>
</feature>
<evidence type="ECO:0000256" key="1">
    <source>
        <dbReference type="ARBA" id="ARBA00003200"/>
    </source>
</evidence>
<dbReference type="EC" id="1.1.1.304" evidence="3"/>
<feature type="binding site" evidence="8">
    <location>
        <position position="89"/>
    </location>
    <ligand>
        <name>NAD(+)</name>
        <dbReference type="ChEBI" id="CHEBI:57540"/>
    </ligand>
</feature>
<feature type="binding site" evidence="8">
    <location>
        <position position="34"/>
    </location>
    <ligand>
        <name>NAD(+)</name>
        <dbReference type="ChEBI" id="CHEBI:57540"/>
    </ligand>
</feature>
<name>R2RG93_9ENTE</name>
<keyword evidence="5 8" id="KW-0520">NAD</keyword>
<dbReference type="Proteomes" id="UP000013877">
    <property type="component" value="Unassembled WGS sequence"/>
</dbReference>
<dbReference type="InterPro" id="IPR020904">
    <property type="entry name" value="Sc_DH/Rdtase_CS"/>
</dbReference>
<dbReference type="PANTHER" id="PTHR43639:SF1">
    <property type="entry name" value="SHORT-CHAIN DEHYDROGENASE_REDUCTASE FAMILY PROTEIN"/>
    <property type="match status" value="1"/>
</dbReference>
<evidence type="ECO:0000313" key="10">
    <source>
        <dbReference type="EMBL" id="EOT82173.1"/>
    </source>
</evidence>
<evidence type="ECO:0000256" key="6">
    <source>
        <dbReference type="ARBA" id="ARBA00047315"/>
    </source>
</evidence>
<dbReference type="GO" id="GO:0045150">
    <property type="term" value="P:acetoin catabolic process"/>
    <property type="evidence" value="ECO:0007669"/>
    <property type="project" value="InterPro"/>
</dbReference>
<evidence type="ECO:0000256" key="5">
    <source>
        <dbReference type="ARBA" id="ARBA00023027"/>
    </source>
</evidence>
<comment type="catalytic activity">
    <reaction evidence="6">
        <text>(S)-acetoin + NAD(+) = diacetyl + NADH + H(+)</text>
        <dbReference type="Rhea" id="RHEA:27286"/>
        <dbReference type="ChEBI" id="CHEBI:15378"/>
        <dbReference type="ChEBI" id="CHEBI:15687"/>
        <dbReference type="ChEBI" id="CHEBI:16583"/>
        <dbReference type="ChEBI" id="CHEBI:57540"/>
        <dbReference type="ChEBI" id="CHEBI:57945"/>
        <dbReference type="EC" id="1.1.1.304"/>
    </reaction>
</comment>
<dbReference type="PANTHER" id="PTHR43639">
    <property type="entry name" value="OXIDOREDUCTASE, SHORT-CHAIN DEHYDROGENASE/REDUCTASE FAMILY (AFU_ORTHOLOGUE AFUA_5G02870)"/>
    <property type="match status" value="1"/>
</dbReference>
<proteinExistence type="inferred from homology"/>
<keyword evidence="12" id="KW-1185">Reference proteome</keyword>
<dbReference type="GO" id="GO:0008206">
    <property type="term" value="P:bile acid metabolic process"/>
    <property type="evidence" value="ECO:0007669"/>
    <property type="project" value="UniProtKB-ARBA"/>
</dbReference>
<dbReference type="Gene3D" id="3.40.50.720">
    <property type="entry name" value="NAD(P)-binding Rossmann-like Domain"/>
    <property type="match status" value="1"/>
</dbReference>
<comment type="similarity">
    <text evidence="2">Belongs to the short-chain dehydrogenases/reductases (SDR) family.</text>
</comment>
<gene>
    <name evidence="10" type="ORF">I590_00598</name>
    <name evidence="9" type="ORF">UAK_03858</name>
</gene>
<evidence type="ECO:0000313" key="9">
    <source>
        <dbReference type="EMBL" id="EOH74994.1"/>
    </source>
</evidence>
<comment type="caution">
    <text evidence="9">The sequence shown here is derived from an EMBL/GenBank/DDBJ whole genome shotgun (WGS) entry which is preliminary data.</text>
</comment>
<dbReference type="NCBIfam" id="NF005559">
    <property type="entry name" value="PRK07231.1"/>
    <property type="match status" value="1"/>
</dbReference>
<dbReference type="InterPro" id="IPR014007">
    <property type="entry name" value="23BDH"/>
</dbReference>
<dbReference type="PRINTS" id="PR00080">
    <property type="entry name" value="SDRFAMILY"/>
</dbReference>
<feature type="binding site" evidence="8">
    <location>
        <begin position="62"/>
        <end position="63"/>
    </location>
    <ligand>
        <name>NAD(+)</name>
        <dbReference type="ChEBI" id="CHEBI:57540"/>
    </ligand>
</feature>